<dbReference type="Proteomes" id="UP000030746">
    <property type="component" value="Unassembled WGS sequence"/>
</dbReference>
<dbReference type="GeneID" id="20251090"/>
<dbReference type="CTD" id="20251090"/>
<organism evidence="1 2">
    <name type="scientific">Lottia gigantea</name>
    <name type="common">Giant owl limpet</name>
    <dbReference type="NCBI Taxonomy" id="225164"/>
    <lineage>
        <taxon>Eukaryota</taxon>
        <taxon>Metazoa</taxon>
        <taxon>Spiralia</taxon>
        <taxon>Lophotrochozoa</taxon>
        <taxon>Mollusca</taxon>
        <taxon>Gastropoda</taxon>
        <taxon>Patellogastropoda</taxon>
        <taxon>Lottioidea</taxon>
        <taxon>Lottiidae</taxon>
        <taxon>Lottia</taxon>
    </lineage>
</organism>
<dbReference type="RefSeq" id="XP_009055241.1">
    <property type="nucleotide sequence ID" value="XM_009056993.1"/>
</dbReference>
<evidence type="ECO:0000313" key="1">
    <source>
        <dbReference type="EMBL" id="ESO94064.1"/>
    </source>
</evidence>
<accession>V4BY73</accession>
<evidence type="ECO:0000313" key="2">
    <source>
        <dbReference type="Proteomes" id="UP000030746"/>
    </source>
</evidence>
<reference evidence="1 2" key="1">
    <citation type="journal article" date="2013" name="Nature">
        <title>Insights into bilaterian evolution from three spiralian genomes.</title>
        <authorList>
            <person name="Simakov O."/>
            <person name="Marletaz F."/>
            <person name="Cho S.J."/>
            <person name="Edsinger-Gonzales E."/>
            <person name="Havlak P."/>
            <person name="Hellsten U."/>
            <person name="Kuo D.H."/>
            <person name="Larsson T."/>
            <person name="Lv J."/>
            <person name="Arendt D."/>
            <person name="Savage R."/>
            <person name="Osoegawa K."/>
            <person name="de Jong P."/>
            <person name="Grimwood J."/>
            <person name="Chapman J.A."/>
            <person name="Shapiro H."/>
            <person name="Aerts A."/>
            <person name="Otillar R.P."/>
            <person name="Terry A.Y."/>
            <person name="Boore J.L."/>
            <person name="Grigoriev I.V."/>
            <person name="Lindberg D.R."/>
            <person name="Seaver E.C."/>
            <person name="Weisblat D.A."/>
            <person name="Putnam N.H."/>
            <person name="Rokhsar D.S."/>
        </authorList>
    </citation>
    <scope>NUCLEOTIDE SEQUENCE [LARGE SCALE GENOMIC DNA]</scope>
</reference>
<dbReference type="KEGG" id="lgi:LOTGIDRAFT_239542"/>
<proteinExistence type="predicted"/>
<dbReference type="EMBL" id="KB201882">
    <property type="protein sequence ID" value="ESO94064.1"/>
    <property type="molecule type" value="Genomic_DNA"/>
</dbReference>
<keyword evidence="2" id="KW-1185">Reference proteome</keyword>
<protein>
    <submittedName>
        <fullName evidence="1">Uncharacterized protein</fullName>
    </submittedName>
</protein>
<dbReference type="AlphaFoldDB" id="V4BY73"/>
<dbReference type="HOGENOM" id="CLU_1226009_0_0_1"/>
<sequence length="226" mass="24613">MNKSKVHSQSQITTETLPDKCNNAPLSSCYNIVSSEIIAANRDLTAYCRAVVKYIKCLEDATCDCKLGINVVALTGSTSFNYQLSAYNCSSVLNETLNVGPGFNCPGGVGPGDPEVEGLLVLSLETYSKYHECEMETVVSLENSCPGIKPCYKTFSDAAGIALYKKSLGSFCRFSTHEGFLTRIPVAQGALVYCPIQMTRRFFHVSPLLLASPGAIRRFYLGLCRD</sequence>
<gene>
    <name evidence="1" type="ORF">LOTGIDRAFT_239542</name>
</gene>
<name>V4BY73_LOTGI</name>